<feature type="transmembrane region" description="Helical" evidence="8">
    <location>
        <begin position="278"/>
        <end position="297"/>
    </location>
</feature>
<evidence type="ECO:0000256" key="5">
    <source>
        <dbReference type="ARBA" id="ARBA00022989"/>
    </source>
</evidence>
<evidence type="ECO:0000256" key="2">
    <source>
        <dbReference type="ARBA" id="ARBA00005346"/>
    </source>
</evidence>
<dbReference type="NCBIfam" id="NF009309">
    <property type="entry name" value="PRK12666.1"/>
    <property type="match status" value="1"/>
</dbReference>
<keyword evidence="4 7" id="KW-0812">Transmembrane</keyword>
<evidence type="ECO:0000256" key="8">
    <source>
        <dbReference type="SAM" id="Phobius"/>
    </source>
</evidence>
<dbReference type="AlphaFoldDB" id="S0FU87"/>
<dbReference type="InterPro" id="IPR001750">
    <property type="entry name" value="ND/Mrp_TM"/>
</dbReference>
<dbReference type="PANTHER" id="PTHR42703">
    <property type="entry name" value="NADH DEHYDROGENASE"/>
    <property type="match status" value="1"/>
</dbReference>
<name>S0FU87_9BACT</name>
<dbReference type="RefSeq" id="WP_006967686.1">
    <property type="nucleotide sequence ID" value="NZ_APJX01000009.1"/>
</dbReference>
<evidence type="ECO:0000259" key="9">
    <source>
        <dbReference type="Pfam" id="PF00361"/>
    </source>
</evidence>
<dbReference type="PRINTS" id="PR01437">
    <property type="entry name" value="NUOXDRDTASE4"/>
</dbReference>
<feature type="transmembrane region" description="Helical" evidence="8">
    <location>
        <begin position="459"/>
        <end position="481"/>
    </location>
</feature>
<feature type="transmembrane region" description="Helical" evidence="8">
    <location>
        <begin position="163"/>
        <end position="184"/>
    </location>
</feature>
<protein>
    <submittedName>
        <fullName evidence="10">Multisubunit monovalent K(+)/H(+) antiporter subunit D</fullName>
    </submittedName>
</protein>
<feature type="transmembrane region" description="Helical" evidence="8">
    <location>
        <begin position="373"/>
        <end position="393"/>
    </location>
</feature>
<comment type="caution">
    <text evidence="10">The sequence shown here is derived from an EMBL/GenBank/DDBJ whole genome shotgun (WGS) entry which is preliminary data.</text>
</comment>
<evidence type="ECO:0000256" key="3">
    <source>
        <dbReference type="ARBA" id="ARBA00022475"/>
    </source>
</evidence>
<evidence type="ECO:0000256" key="1">
    <source>
        <dbReference type="ARBA" id="ARBA00004651"/>
    </source>
</evidence>
<dbReference type="Pfam" id="PF00361">
    <property type="entry name" value="Proton_antipo_M"/>
    <property type="match status" value="1"/>
</dbReference>
<accession>S0FU87</accession>
<dbReference type="PANTHER" id="PTHR42703:SF1">
    <property type="entry name" value="NA(+)_H(+) ANTIPORTER SUBUNIT D1"/>
    <property type="match status" value="1"/>
</dbReference>
<dbReference type="PATRIC" id="fig|1286635.3.peg.3746"/>
<dbReference type="Proteomes" id="UP000014216">
    <property type="component" value="Unassembled WGS sequence"/>
</dbReference>
<feature type="transmembrane region" description="Helical" evidence="8">
    <location>
        <begin position="33"/>
        <end position="51"/>
    </location>
</feature>
<feature type="domain" description="NADH:quinone oxidoreductase/Mrp antiporter transmembrane" evidence="9">
    <location>
        <begin position="128"/>
        <end position="421"/>
    </location>
</feature>
<keyword evidence="6 8" id="KW-0472">Membrane</keyword>
<comment type="similarity">
    <text evidence="2">Belongs to the CPA3 antiporters (TC 2.A.63) subunit D family.</text>
</comment>
<dbReference type="GO" id="GO:0008137">
    <property type="term" value="F:NADH dehydrogenase (ubiquinone) activity"/>
    <property type="evidence" value="ECO:0007669"/>
    <property type="project" value="InterPro"/>
</dbReference>
<dbReference type="EMBL" id="APJX01000009">
    <property type="protein sequence ID" value="EMS78255.1"/>
    <property type="molecule type" value="Genomic_DNA"/>
</dbReference>
<dbReference type="InterPro" id="IPR003918">
    <property type="entry name" value="NADH_UbQ_OxRdtase"/>
</dbReference>
<evidence type="ECO:0000256" key="7">
    <source>
        <dbReference type="RuleBase" id="RU000320"/>
    </source>
</evidence>
<reference evidence="10 11" key="1">
    <citation type="journal article" date="2013" name="Genome Announc.">
        <title>Draft Genome Sequence of Desulfotignum phosphitoxidans DSM 13687 Strain FiPS-3.</title>
        <authorList>
            <person name="Poehlein A."/>
            <person name="Daniel R."/>
            <person name="Simeonova D.D."/>
        </authorList>
    </citation>
    <scope>NUCLEOTIDE SEQUENCE [LARGE SCALE GENOMIC DNA]</scope>
    <source>
        <strain evidence="10 11">DSM 13687</strain>
    </source>
</reference>
<evidence type="ECO:0000313" key="11">
    <source>
        <dbReference type="Proteomes" id="UP000014216"/>
    </source>
</evidence>
<proteinExistence type="inferred from homology"/>
<keyword evidence="11" id="KW-1185">Reference proteome</keyword>
<sequence>MINHLIVSPLLLPLLMGTVIILNANQPVARQRILGLSSCLAVLVMTGILLFQSAEGPIQTYVLGDWPTPFGIVMVLDRLSAMMLFITALLALLCLAHAAPGTDREGKNFHALFQFQLLGINGAFLTGDIFNLFVFFEIMLLSSYGLVLHGGGGLRTRAGMHYVILNLVGSSIFLVGVGILYALLGTLNMADLAVRMAAAPAENAALLQAAGLILFAVFALKAALLPLCFWLPDAYGFTSAPVAALFAVMTKVGVYVILRVYCLIFSEFAGVGAGLLSAWLLPAALITLAAGAAGVAGSRDLRRITAYLVIVSVGTLLAVIGTFQREAIAAAIVYLPHTTFMTAAMFLVADLIRRQRPDAGSELIPDRPVGQPTLLGLLFLTAAVAIGGLPPLSGFFAKVMMLMTVQGNNAAPWIWALVLGSGLLALVALGRAGIIIFWKLLPKDEPGTGRGTSHDPVPVYAPADVFPAAVLLCISPLLVIFGGGITEFAFAAADHVINPVHYIEAVLGPDRSLPLLYPFGGE</sequence>
<keyword evidence="5 8" id="KW-1133">Transmembrane helix</keyword>
<feature type="transmembrane region" description="Helical" evidence="8">
    <location>
        <begin position="243"/>
        <end position="266"/>
    </location>
</feature>
<dbReference type="GO" id="GO:0042773">
    <property type="term" value="P:ATP synthesis coupled electron transport"/>
    <property type="evidence" value="ECO:0007669"/>
    <property type="project" value="InterPro"/>
</dbReference>
<feature type="transmembrane region" description="Helical" evidence="8">
    <location>
        <begin position="304"/>
        <end position="323"/>
    </location>
</feature>
<feature type="transmembrane region" description="Helical" evidence="8">
    <location>
        <begin position="204"/>
        <end position="231"/>
    </location>
</feature>
<evidence type="ECO:0000256" key="6">
    <source>
        <dbReference type="ARBA" id="ARBA00023136"/>
    </source>
</evidence>
<dbReference type="GO" id="GO:0005886">
    <property type="term" value="C:plasma membrane"/>
    <property type="evidence" value="ECO:0007669"/>
    <property type="project" value="UniProtKB-SubCell"/>
</dbReference>
<gene>
    <name evidence="10" type="primary">phaD</name>
    <name evidence="10" type="ORF">Dpo_9c00870</name>
</gene>
<feature type="transmembrane region" description="Helical" evidence="8">
    <location>
        <begin position="71"/>
        <end position="96"/>
    </location>
</feature>
<feature type="transmembrane region" description="Helical" evidence="8">
    <location>
        <begin position="413"/>
        <end position="438"/>
    </location>
</feature>
<evidence type="ECO:0000313" key="10">
    <source>
        <dbReference type="EMBL" id="EMS78255.1"/>
    </source>
</evidence>
<feature type="transmembrane region" description="Helical" evidence="8">
    <location>
        <begin position="6"/>
        <end position="24"/>
    </location>
</feature>
<dbReference type="InterPro" id="IPR050586">
    <property type="entry name" value="CPA3_Na-H_Antiporter_D"/>
</dbReference>
<evidence type="ECO:0000256" key="4">
    <source>
        <dbReference type="ARBA" id="ARBA00022692"/>
    </source>
</evidence>
<comment type="subcellular location">
    <subcellularLocation>
        <location evidence="1">Cell membrane</location>
        <topology evidence="1">Multi-pass membrane protein</topology>
    </subcellularLocation>
    <subcellularLocation>
        <location evidence="7">Membrane</location>
        <topology evidence="7">Multi-pass membrane protein</topology>
    </subcellularLocation>
</comment>
<feature type="transmembrane region" description="Helical" evidence="8">
    <location>
        <begin position="329"/>
        <end position="352"/>
    </location>
</feature>
<keyword evidence="3" id="KW-1003">Cell membrane</keyword>
<organism evidence="10 11">
    <name type="scientific">Desulfotignum phosphitoxidans DSM 13687</name>
    <dbReference type="NCBI Taxonomy" id="1286635"/>
    <lineage>
        <taxon>Bacteria</taxon>
        <taxon>Pseudomonadati</taxon>
        <taxon>Thermodesulfobacteriota</taxon>
        <taxon>Desulfobacteria</taxon>
        <taxon>Desulfobacterales</taxon>
        <taxon>Desulfobacteraceae</taxon>
        <taxon>Desulfotignum</taxon>
    </lineage>
</organism>